<dbReference type="NCBIfam" id="TIGR01617">
    <property type="entry name" value="arsC_related"/>
    <property type="match status" value="1"/>
</dbReference>
<organism evidence="2 3">
    <name type="scientific">Robertmurraya siralis</name>
    <dbReference type="NCBI Taxonomy" id="77777"/>
    <lineage>
        <taxon>Bacteria</taxon>
        <taxon>Bacillati</taxon>
        <taxon>Bacillota</taxon>
        <taxon>Bacilli</taxon>
        <taxon>Bacillales</taxon>
        <taxon>Bacillaceae</taxon>
        <taxon>Robertmurraya</taxon>
    </lineage>
</organism>
<gene>
    <name evidence="2" type="primary">spxA_2</name>
    <name evidence="2" type="ORF">J27TS8_43340</name>
</gene>
<proteinExistence type="inferred from homology"/>
<dbReference type="InterPro" id="IPR006660">
    <property type="entry name" value="Arsenate_reductase-like"/>
</dbReference>
<keyword evidence="3" id="KW-1185">Reference proteome</keyword>
<dbReference type="RefSeq" id="WP_095311119.1">
    <property type="nucleotide sequence ID" value="NZ_BORC01000013.1"/>
</dbReference>
<dbReference type="PROSITE" id="PS51353">
    <property type="entry name" value="ARSC"/>
    <property type="match status" value="1"/>
</dbReference>
<dbReference type="NCBIfam" id="NF002459">
    <property type="entry name" value="PRK01655.1"/>
    <property type="match status" value="1"/>
</dbReference>
<dbReference type="InterPro" id="IPR006504">
    <property type="entry name" value="Tscrpt_reg_Spx/MgsR"/>
</dbReference>
<dbReference type="EMBL" id="BORC01000013">
    <property type="protein sequence ID" value="GIN64341.1"/>
    <property type="molecule type" value="Genomic_DNA"/>
</dbReference>
<dbReference type="AlphaFoldDB" id="A0A920BWB6"/>
<protein>
    <submittedName>
        <fullName evidence="2">Regulatory protein Spx</fullName>
    </submittedName>
</protein>
<sequence length="136" mass="16133">MTVTIYGLECKSTRKARQWMKKNEISYVDRNIIKEPLTIGELQAILRMTLDGTEGIIATRSKIYKDMNLDLDELSLLELLEIIQKHPRLLKSPIIMDEKRLLVGYNEEYIRQFLPRKTRKIEWLKWQTKNNLLVEG</sequence>
<comment type="similarity">
    <text evidence="1">Belongs to the ArsC family.</text>
</comment>
<evidence type="ECO:0000313" key="3">
    <source>
        <dbReference type="Proteomes" id="UP000682111"/>
    </source>
</evidence>
<dbReference type="InterPro" id="IPR036249">
    <property type="entry name" value="Thioredoxin-like_sf"/>
</dbReference>
<name>A0A920BWB6_9BACI</name>
<evidence type="ECO:0000313" key="2">
    <source>
        <dbReference type="EMBL" id="GIN64341.1"/>
    </source>
</evidence>
<dbReference type="SUPFAM" id="SSF52833">
    <property type="entry name" value="Thioredoxin-like"/>
    <property type="match status" value="1"/>
</dbReference>
<dbReference type="CDD" id="cd03032">
    <property type="entry name" value="ArsC_Spx"/>
    <property type="match status" value="1"/>
</dbReference>
<comment type="caution">
    <text evidence="2">The sequence shown here is derived from an EMBL/GenBank/DDBJ whole genome shotgun (WGS) entry which is preliminary data.</text>
</comment>
<dbReference type="OrthoDB" id="9794155at2"/>
<dbReference type="Proteomes" id="UP000682111">
    <property type="component" value="Unassembled WGS sequence"/>
</dbReference>
<dbReference type="Gene3D" id="3.40.30.10">
    <property type="entry name" value="Glutaredoxin"/>
    <property type="match status" value="1"/>
</dbReference>
<dbReference type="Pfam" id="PF03960">
    <property type="entry name" value="ArsC"/>
    <property type="match status" value="1"/>
</dbReference>
<dbReference type="PANTHER" id="PTHR30041">
    <property type="entry name" value="ARSENATE REDUCTASE"/>
    <property type="match status" value="1"/>
</dbReference>
<accession>A0A920BWB6</accession>
<reference evidence="2" key="1">
    <citation type="submission" date="2021-03" db="EMBL/GenBank/DDBJ databases">
        <title>Antimicrobial resistance genes in bacteria isolated from Japanese honey, and their potential for conferring macrolide and lincosamide resistance in the American foulbrood pathogen Paenibacillus larvae.</title>
        <authorList>
            <person name="Okamoto M."/>
            <person name="Kumagai M."/>
            <person name="Kanamori H."/>
            <person name="Takamatsu D."/>
        </authorList>
    </citation>
    <scope>NUCLEOTIDE SEQUENCE</scope>
    <source>
        <strain evidence="2">J27TS8</strain>
    </source>
</reference>
<evidence type="ECO:0000256" key="1">
    <source>
        <dbReference type="PROSITE-ProRule" id="PRU01282"/>
    </source>
</evidence>
<dbReference type="PANTHER" id="PTHR30041:SF7">
    <property type="entry name" value="GLOBAL TRANSCRIPTIONAL REGULATOR SPX"/>
    <property type="match status" value="1"/>
</dbReference>